<reference evidence="2 3" key="1">
    <citation type="submission" date="2016-10" db="EMBL/GenBank/DDBJ databases">
        <authorList>
            <person name="de Groot N.N."/>
        </authorList>
    </citation>
    <scope>NUCLEOTIDE SEQUENCE [LARGE SCALE GENOMIC DNA]</scope>
    <source>
        <strain evidence="2">MBHS1</strain>
    </source>
</reference>
<gene>
    <name evidence="2" type="ORF">MBHS_00002</name>
</gene>
<keyword evidence="1" id="KW-0812">Transmembrane</keyword>
<accession>A0A1H6F1W6</accession>
<name>A0A1H6F1W6_9GAMM</name>
<feature type="transmembrane region" description="Helical" evidence="1">
    <location>
        <begin position="96"/>
        <end position="117"/>
    </location>
</feature>
<dbReference type="InterPro" id="IPR021318">
    <property type="entry name" value="DUF2919"/>
</dbReference>
<evidence type="ECO:0000313" key="2">
    <source>
        <dbReference type="EMBL" id="SEH04157.1"/>
    </source>
</evidence>
<feature type="transmembrane region" description="Helical" evidence="1">
    <location>
        <begin position="20"/>
        <end position="41"/>
    </location>
</feature>
<sequence length="153" mass="17858">MKKNYGIDDYNDFNVLKTPWLLLLITIYLAKYPLLLMIPYIPRVDIGHLETFFSQNITIYNLLSSIPAILLLLVMAVKRKPKAGERARWIWQHGKILLLVSVAIEISTIFISILIGFFKLNEVVLIFIYLDFVILFFLLKSQYIVDLFNSFPD</sequence>
<dbReference type="Proteomes" id="UP000236724">
    <property type="component" value="Unassembled WGS sequence"/>
</dbReference>
<feature type="transmembrane region" description="Helical" evidence="1">
    <location>
        <begin position="53"/>
        <end position="75"/>
    </location>
</feature>
<feature type="transmembrane region" description="Helical" evidence="1">
    <location>
        <begin position="123"/>
        <end position="139"/>
    </location>
</feature>
<protein>
    <submittedName>
        <fullName evidence="2">Uncharacterized protein</fullName>
    </submittedName>
</protein>
<keyword evidence="1" id="KW-0472">Membrane</keyword>
<evidence type="ECO:0000256" key="1">
    <source>
        <dbReference type="SAM" id="Phobius"/>
    </source>
</evidence>
<keyword evidence="1" id="KW-1133">Transmembrane helix</keyword>
<dbReference type="RefSeq" id="WP_103918267.1">
    <property type="nucleotide sequence ID" value="NZ_FMSV02000001.1"/>
</dbReference>
<dbReference type="EMBL" id="FMSV02000001">
    <property type="protein sequence ID" value="SEH04157.1"/>
    <property type="molecule type" value="Genomic_DNA"/>
</dbReference>
<dbReference type="Pfam" id="PF11143">
    <property type="entry name" value="DUF2919"/>
    <property type="match status" value="1"/>
</dbReference>
<evidence type="ECO:0000313" key="3">
    <source>
        <dbReference type="Proteomes" id="UP000236724"/>
    </source>
</evidence>
<proteinExistence type="predicted"/>
<dbReference type="AlphaFoldDB" id="A0A1H6F1W6"/>
<keyword evidence="3" id="KW-1185">Reference proteome</keyword>
<organism evidence="2 3">
    <name type="scientific">Candidatus Venteria ishoeyi</name>
    <dbReference type="NCBI Taxonomy" id="1899563"/>
    <lineage>
        <taxon>Bacteria</taxon>
        <taxon>Pseudomonadati</taxon>
        <taxon>Pseudomonadota</taxon>
        <taxon>Gammaproteobacteria</taxon>
        <taxon>Thiotrichales</taxon>
        <taxon>Thiotrichaceae</taxon>
        <taxon>Venteria</taxon>
    </lineage>
</organism>